<protein>
    <submittedName>
        <fullName evidence="2">Uncharacterized protein</fullName>
    </submittedName>
</protein>
<organism evidence="2">
    <name type="scientific">Arundo donax</name>
    <name type="common">Giant reed</name>
    <name type="synonym">Donax arundinaceus</name>
    <dbReference type="NCBI Taxonomy" id="35708"/>
    <lineage>
        <taxon>Eukaryota</taxon>
        <taxon>Viridiplantae</taxon>
        <taxon>Streptophyta</taxon>
        <taxon>Embryophyta</taxon>
        <taxon>Tracheophyta</taxon>
        <taxon>Spermatophyta</taxon>
        <taxon>Magnoliopsida</taxon>
        <taxon>Liliopsida</taxon>
        <taxon>Poales</taxon>
        <taxon>Poaceae</taxon>
        <taxon>PACMAD clade</taxon>
        <taxon>Arundinoideae</taxon>
        <taxon>Arundineae</taxon>
        <taxon>Arundo</taxon>
    </lineage>
</organism>
<sequence length="34" mass="3650">MAWYRHGAEVTGSASQNGKRAGGYSGPKRCRGPR</sequence>
<evidence type="ECO:0000256" key="1">
    <source>
        <dbReference type="SAM" id="MobiDB-lite"/>
    </source>
</evidence>
<feature type="region of interest" description="Disordered" evidence="1">
    <location>
        <begin position="1"/>
        <end position="34"/>
    </location>
</feature>
<accession>A0A0A9BRA7</accession>
<name>A0A0A9BRA7_ARUDO</name>
<proteinExistence type="predicted"/>
<evidence type="ECO:0000313" key="2">
    <source>
        <dbReference type="EMBL" id="JAD63665.1"/>
    </source>
</evidence>
<dbReference type="AlphaFoldDB" id="A0A0A9BRA7"/>
<dbReference type="EMBL" id="GBRH01234230">
    <property type="protein sequence ID" value="JAD63665.1"/>
    <property type="molecule type" value="Transcribed_RNA"/>
</dbReference>
<reference evidence="2" key="1">
    <citation type="submission" date="2014-09" db="EMBL/GenBank/DDBJ databases">
        <authorList>
            <person name="Magalhaes I.L.F."/>
            <person name="Oliveira U."/>
            <person name="Santos F.R."/>
            <person name="Vidigal T.H.D.A."/>
            <person name="Brescovit A.D."/>
            <person name="Santos A.J."/>
        </authorList>
    </citation>
    <scope>NUCLEOTIDE SEQUENCE</scope>
    <source>
        <tissue evidence="2">Shoot tissue taken approximately 20 cm above the soil surface</tissue>
    </source>
</reference>
<reference evidence="2" key="2">
    <citation type="journal article" date="2015" name="Data Brief">
        <title>Shoot transcriptome of the giant reed, Arundo donax.</title>
        <authorList>
            <person name="Barrero R.A."/>
            <person name="Guerrero F.D."/>
            <person name="Moolhuijzen P."/>
            <person name="Goolsby J.A."/>
            <person name="Tidwell J."/>
            <person name="Bellgard S.E."/>
            <person name="Bellgard M.I."/>
        </authorList>
    </citation>
    <scope>NUCLEOTIDE SEQUENCE</scope>
    <source>
        <tissue evidence="2">Shoot tissue taken approximately 20 cm above the soil surface</tissue>
    </source>
</reference>